<accession>A0AAW0C001</accession>
<feature type="non-terminal residue" evidence="1">
    <location>
        <position position="1"/>
    </location>
</feature>
<keyword evidence="2" id="KW-1185">Reference proteome</keyword>
<gene>
    <name evidence="1" type="ORF">R3P38DRAFT_2521056</name>
</gene>
<proteinExistence type="predicted"/>
<protein>
    <submittedName>
        <fullName evidence="1">Uncharacterized protein</fullName>
    </submittedName>
</protein>
<dbReference type="Proteomes" id="UP001362999">
    <property type="component" value="Unassembled WGS sequence"/>
</dbReference>
<name>A0AAW0C001_9AGAR</name>
<sequence>FKSNLPEQFELGEVQYYFRYIMRESDKEPTPLAMVSVFGIPDRALLKESFNTLWVARMGEAGMRVIPAKSIQSVVAMIPFPSQRGVPPEVEERFRGLHFLYEKMGLGYSVE</sequence>
<dbReference type="AlphaFoldDB" id="A0AAW0C001"/>
<evidence type="ECO:0000313" key="1">
    <source>
        <dbReference type="EMBL" id="KAK7032702.1"/>
    </source>
</evidence>
<evidence type="ECO:0000313" key="2">
    <source>
        <dbReference type="Proteomes" id="UP001362999"/>
    </source>
</evidence>
<organism evidence="1 2">
    <name type="scientific">Favolaschia claudopus</name>
    <dbReference type="NCBI Taxonomy" id="2862362"/>
    <lineage>
        <taxon>Eukaryota</taxon>
        <taxon>Fungi</taxon>
        <taxon>Dikarya</taxon>
        <taxon>Basidiomycota</taxon>
        <taxon>Agaricomycotina</taxon>
        <taxon>Agaricomycetes</taxon>
        <taxon>Agaricomycetidae</taxon>
        <taxon>Agaricales</taxon>
        <taxon>Marasmiineae</taxon>
        <taxon>Mycenaceae</taxon>
        <taxon>Favolaschia</taxon>
    </lineage>
</organism>
<dbReference type="EMBL" id="JAWWNJ010000023">
    <property type="protein sequence ID" value="KAK7032702.1"/>
    <property type="molecule type" value="Genomic_DNA"/>
</dbReference>
<reference evidence="1 2" key="1">
    <citation type="journal article" date="2024" name="J Genomics">
        <title>Draft genome sequencing and assembly of Favolaschia claudopus CIRM-BRFM 2984 isolated from oak limbs.</title>
        <authorList>
            <person name="Navarro D."/>
            <person name="Drula E."/>
            <person name="Chaduli D."/>
            <person name="Cazenave R."/>
            <person name="Ahrendt S."/>
            <person name="Wang J."/>
            <person name="Lipzen A."/>
            <person name="Daum C."/>
            <person name="Barry K."/>
            <person name="Grigoriev I.V."/>
            <person name="Favel A."/>
            <person name="Rosso M.N."/>
            <person name="Martin F."/>
        </authorList>
    </citation>
    <scope>NUCLEOTIDE SEQUENCE [LARGE SCALE GENOMIC DNA]</scope>
    <source>
        <strain evidence="1 2">CIRM-BRFM 2984</strain>
    </source>
</reference>
<comment type="caution">
    <text evidence="1">The sequence shown here is derived from an EMBL/GenBank/DDBJ whole genome shotgun (WGS) entry which is preliminary data.</text>
</comment>